<reference evidence="9 11" key="2">
    <citation type="journal article" date="2017" name="BMC Genomics">
        <title>Genomic analysis of methanogenic archaea reveals a shift towards energy conservation.</title>
        <authorList>
            <person name="Gilmore S.P."/>
            <person name="Henske J.K."/>
            <person name="Sexton J.A."/>
            <person name="Solomon K.V."/>
            <person name="Seppala S."/>
            <person name="Yoo J.I."/>
            <person name="Huyett L.M."/>
            <person name="Pressman A."/>
            <person name="Cogan J.Z."/>
            <person name="Kivenson V."/>
            <person name="Peng X."/>
            <person name="Tan Y."/>
            <person name="Valentine D.L."/>
            <person name="O'Malley M.A."/>
        </authorList>
    </citation>
    <scope>NUCLEOTIDE SEQUENCE [LARGE SCALE GENOMIC DNA]</scope>
    <source>
        <strain evidence="9 11">1R-7</strain>
    </source>
</reference>
<dbReference type="GO" id="GO:0005737">
    <property type="term" value="C:cytoplasm"/>
    <property type="evidence" value="ECO:0007669"/>
    <property type="project" value="UniProtKB-SubCell"/>
</dbReference>
<dbReference type="EMBL" id="LWMS01000010">
    <property type="protein sequence ID" value="PWL08715.1"/>
    <property type="molecule type" value="Genomic_DNA"/>
</dbReference>
<protein>
    <recommendedName>
        <fullName evidence="7">N-acetyl-gamma-glutamyl-phosphate reductase</fullName>
        <shortName evidence="7">AGPR</shortName>
        <ecNumber evidence="7">1.2.1.38</ecNumber>
    </recommendedName>
    <alternativeName>
        <fullName evidence="7">N-acetyl-glutamate semialdehyde dehydrogenase</fullName>
        <shortName evidence="7">NAGSA dehydrogenase</shortName>
    </alternativeName>
</protein>
<dbReference type="CDD" id="cd17895">
    <property type="entry name" value="AGPR_1_N"/>
    <property type="match status" value="1"/>
</dbReference>
<dbReference type="GO" id="GO:0006526">
    <property type="term" value="P:L-arginine biosynthetic process"/>
    <property type="evidence" value="ECO:0007669"/>
    <property type="project" value="UniProtKB-UniRule"/>
</dbReference>
<evidence type="ECO:0000256" key="7">
    <source>
        <dbReference type="HAMAP-Rule" id="MF_00150"/>
    </source>
</evidence>
<dbReference type="Gene3D" id="3.30.360.10">
    <property type="entry name" value="Dihydrodipicolinate Reductase, domain 2"/>
    <property type="match status" value="1"/>
</dbReference>
<keyword evidence="7" id="KW-0963">Cytoplasm</keyword>
<evidence type="ECO:0000256" key="3">
    <source>
        <dbReference type="ARBA" id="ARBA00022605"/>
    </source>
</evidence>
<comment type="pathway">
    <text evidence="1 7">Amino-acid biosynthesis; L-arginine biosynthesis; N(2)-acetyl-L-ornithine from L-glutamate: step 3/4.</text>
</comment>
<dbReference type="InterPro" id="IPR050085">
    <property type="entry name" value="AGPR"/>
</dbReference>
<dbReference type="EMBL" id="LMVN01000024">
    <property type="protein sequence ID" value="PAV06944.1"/>
    <property type="molecule type" value="Genomic_DNA"/>
</dbReference>
<dbReference type="OrthoDB" id="372053at2157"/>
<dbReference type="GO" id="GO:0051287">
    <property type="term" value="F:NAD binding"/>
    <property type="evidence" value="ECO:0007669"/>
    <property type="project" value="InterPro"/>
</dbReference>
<name>A0A2A2HCG4_9EURY</name>
<dbReference type="GO" id="GO:0003942">
    <property type="term" value="F:N-acetyl-gamma-glutamyl-phosphate reductase activity"/>
    <property type="evidence" value="ECO:0007669"/>
    <property type="project" value="UniProtKB-UniRule"/>
</dbReference>
<dbReference type="Pfam" id="PF22698">
    <property type="entry name" value="Semialdhyde_dhC_1"/>
    <property type="match status" value="1"/>
</dbReference>
<keyword evidence="11" id="KW-1185">Reference proteome</keyword>
<dbReference type="FunFam" id="3.30.360.10:FF:000014">
    <property type="entry name" value="N-acetyl-gamma-glutamyl-phosphate reductase"/>
    <property type="match status" value="1"/>
</dbReference>
<evidence type="ECO:0000256" key="2">
    <source>
        <dbReference type="ARBA" id="ARBA00022571"/>
    </source>
</evidence>
<dbReference type="PIRSF" id="PIRSF000148">
    <property type="entry name" value="ASA_dh"/>
    <property type="match status" value="1"/>
</dbReference>
<dbReference type="InterPro" id="IPR000706">
    <property type="entry name" value="AGPR_type-1"/>
</dbReference>
<evidence type="ECO:0000256" key="6">
    <source>
        <dbReference type="ARBA" id="ARBA00050557"/>
    </source>
</evidence>
<gene>
    <name evidence="7 10" type="primary">argC</name>
    <name evidence="9" type="ORF">ASJ82_07480</name>
    <name evidence="10" type="ORF">MSCUN_04280</name>
</gene>
<feature type="domain" description="Semialdehyde dehydrogenase NAD-binding" evidence="8">
    <location>
        <begin position="5"/>
        <end position="139"/>
    </location>
</feature>
<reference evidence="10 12" key="1">
    <citation type="submission" date="2016-04" db="EMBL/GenBank/DDBJ databases">
        <title>Genome sequence of Methanosphaera cuniculi DSM 4103.</title>
        <authorList>
            <person name="Poehlein A."/>
            <person name="Seedorf H."/>
            <person name="Daniel R."/>
        </authorList>
    </citation>
    <scope>NUCLEOTIDE SEQUENCE [LARGE SCALE GENOMIC DNA]</scope>
    <source>
        <strain evidence="10 12">DSM 4103</strain>
    </source>
</reference>
<comment type="subcellular location">
    <subcellularLocation>
        <location evidence="7">Cytoplasm</location>
    </subcellularLocation>
</comment>
<dbReference type="CDD" id="cd23934">
    <property type="entry name" value="AGPR_1_C"/>
    <property type="match status" value="1"/>
</dbReference>
<dbReference type="SMART" id="SM00859">
    <property type="entry name" value="Semialdhyde_dh"/>
    <property type="match status" value="1"/>
</dbReference>
<keyword evidence="3 7" id="KW-0028">Amino-acid biosynthesis</keyword>
<evidence type="ECO:0000256" key="4">
    <source>
        <dbReference type="ARBA" id="ARBA00022857"/>
    </source>
</evidence>
<dbReference type="RefSeq" id="WP_095609120.1">
    <property type="nucleotide sequence ID" value="NZ_CAUHCB010000001.1"/>
</dbReference>
<dbReference type="EC" id="1.2.1.38" evidence="7"/>
<evidence type="ECO:0000313" key="11">
    <source>
        <dbReference type="Proteomes" id="UP000217528"/>
    </source>
</evidence>
<evidence type="ECO:0000313" key="12">
    <source>
        <dbReference type="Proteomes" id="UP000246004"/>
    </source>
</evidence>
<accession>A0A2A2HCG4</accession>
<dbReference type="Gene3D" id="3.40.50.720">
    <property type="entry name" value="NAD(P)-binding Rossmann-like Domain"/>
    <property type="match status" value="1"/>
</dbReference>
<dbReference type="PANTHER" id="PTHR32338:SF10">
    <property type="entry name" value="N-ACETYL-GAMMA-GLUTAMYL-PHOSPHATE REDUCTASE, CHLOROPLASTIC-RELATED"/>
    <property type="match status" value="1"/>
</dbReference>
<evidence type="ECO:0000313" key="9">
    <source>
        <dbReference type="EMBL" id="PAV06944.1"/>
    </source>
</evidence>
<dbReference type="InterPro" id="IPR036291">
    <property type="entry name" value="NAD(P)-bd_dom_sf"/>
</dbReference>
<evidence type="ECO:0000313" key="10">
    <source>
        <dbReference type="EMBL" id="PWL08715.1"/>
    </source>
</evidence>
<keyword evidence="5 7" id="KW-0560">Oxidoreductase</keyword>
<dbReference type="SUPFAM" id="SSF55347">
    <property type="entry name" value="Glyceraldehyde-3-phosphate dehydrogenase-like, C-terminal domain"/>
    <property type="match status" value="1"/>
</dbReference>
<comment type="similarity">
    <text evidence="7">Belongs to the NAGSA dehydrogenase family. Type 1 subfamily.</text>
</comment>
<dbReference type="AlphaFoldDB" id="A0A2A2HCG4"/>
<comment type="function">
    <text evidence="7">Catalyzes the NADPH-dependent reduction of N-acetyl-5-glutamyl phosphate to yield N-acetyl-L-glutamate 5-semialdehyde.</text>
</comment>
<dbReference type="Proteomes" id="UP000217528">
    <property type="component" value="Unassembled WGS sequence"/>
</dbReference>
<proteinExistence type="inferred from homology"/>
<evidence type="ECO:0000259" key="8">
    <source>
        <dbReference type="SMART" id="SM00859"/>
    </source>
</evidence>
<comment type="caution">
    <text evidence="9">The sequence shown here is derived from an EMBL/GenBank/DDBJ whole genome shotgun (WGS) entry which is preliminary data.</text>
</comment>
<keyword evidence="4 7" id="KW-0521">NADP</keyword>
<dbReference type="GO" id="GO:0070401">
    <property type="term" value="F:NADP+ binding"/>
    <property type="evidence" value="ECO:0007669"/>
    <property type="project" value="InterPro"/>
</dbReference>
<evidence type="ECO:0000256" key="1">
    <source>
        <dbReference type="ARBA" id="ARBA00004862"/>
    </source>
</evidence>
<feature type="active site" evidence="7">
    <location>
        <position position="147"/>
    </location>
</feature>
<dbReference type="InterPro" id="IPR058924">
    <property type="entry name" value="AGPR_dimerisation_dom"/>
</dbReference>
<dbReference type="PANTHER" id="PTHR32338">
    <property type="entry name" value="N-ACETYL-GAMMA-GLUTAMYL-PHOSPHATE REDUCTASE, CHLOROPLASTIC-RELATED-RELATED"/>
    <property type="match status" value="1"/>
</dbReference>
<evidence type="ECO:0000256" key="5">
    <source>
        <dbReference type="ARBA" id="ARBA00023002"/>
    </source>
</evidence>
<organism evidence="9 11">
    <name type="scientific">Methanosphaera cuniculi</name>
    <dbReference type="NCBI Taxonomy" id="1077256"/>
    <lineage>
        <taxon>Archaea</taxon>
        <taxon>Methanobacteriati</taxon>
        <taxon>Methanobacteriota</taxon>
        <taxon>Methanomada group</taxon>
        <taxon>Methanobacteria</taxon>
        <taxon>Methanobacteriales</taxon>
        <taxon>Methanobacteriaceae</taxon>
        <taxon>Methanosphaera</taxon>
    </lineage>
</organism>
<keyword evidence="2 7" id="KW-0055">Arginine biosynthesis</keyword>
<dbReference type="HAMAP" id="MF_00150">
    <property type="entry name" value="ArgC_type1"/>
    <property type="match status" value="1"/>
</dbReference>
<sequence>MSKIDVAIIGASGYTGGELMRLLINHPNVNIKYVTSRKNKGEDVSNLHPNLEDVDLKFSNPNPEDIDADVVFSALPHGASMKLVPQYLENGSRVIDLSGDFRFSNIEDYEKWYNIKHIHPEIEAVFGSPEINREKIRDATLIANPGCFVTGAILSSLPIVENELVDRIILDSKSGVSGAGVNPTASSHYPTCADNIKPYSITNHRHTPEIREQLRNFGSGNVKVSFTPHLVPVIRGILTTNHSFLLKDDVSVDDIYNLYAEYYKDEPFVQVLKDNKIPLLASVRGSNNCQIGGISLDDEDQLVVISAIDNLVKGASGQAIQNMNIMFNFDETAGLKNVGLYP</sequence>
<dbReference type="SUPFAM" id="SSF51735">
    <property type="entry name" value="NAD(P)-binding Rossmann-fold domains"/>
    <property type="match status" value="1"/>
</dbReference>
<dbReference type="Pfam" id="PF01118">
    <property type="entry name" value="Semialdhyde_dh"/>
    <property type="match status" value="1"/>
</dbReference>
<dbReference type="UniPathway" id="UPA00068">
    <property type="reaction ID" value="UER00108"/>
</dbReference>
<comment type="catalytic activity">
    <reaction evidence="6 7">
        <text>N-acetyl-L-glutamate 5-semialdehyde + phosphate + NADP(+) = N-acetyl-L-glutamyl 5-phosphate + NADPH + H(+)</text>
        <dbReference type="Rhea" id="RHEA:21588"/>
        <dbReference type="ChEBI" id="CHEBI:15378"/>
        <dbReference type="ChEBI" id="CHEBI:29123"/>
        <dbReference type="ChEBI" id="CHEBI:43474"/>
        <dbReference type="ChEBI" id="CHEBI:57783"/>
        <dbReference type="ChEBI" id="CHEBI:57936"/>
        <dbReference type="ChEBI" id="CHEBI:58349"/>
        <dbReference type="EC" id="1.2.1.38"/>
    </reaction>
</comment>
<dbReference type="NCBIfam" id="TIGR01850">
    <property type="entry name" value="argC"/>
    <property type="match status" value="1"/>
</dbReference>
<dbReference type="Proteomes" id="UP000246004">
    <property type="component" value="Unassembled WGS sequence"/>
</dbReference>
<dbReference type="InterPro" id="IPR000534">
    <property type="entry name" value="Semialdehyde_DH_NAD-bd"/>
</dbReference>